<dbReference type="Proteomes" id="UP000305398">
    <property type="component" value="Chromosome"/>
</dbReference>
<reference evidence="2 3" key="1">
    <citation type="submission" date="2019-06" db="EMBL/GenBank/DDBJ databases">
        <authorList>
            <person name="Srinivasan S."/>
        </authorList>
    </citation>
    <scope>NUCLEOTIDE SEQUENCE [LARGE SCALE GENOMIC DNA]</scope>
    <source>
        <strain evidence="2 3">17J68-5</strain>
    </source>
</reference>
<evidence type="ECO:0000313" key="3">
    <source>
        <dbReference type="Proteomes" id="UP000305398"/>
    </source>
</evidence>
<organism evidence="2 3">
    <name type="scientific">Hymenobacter jejuensis</name>
    <dbReference type="NCBI Taxonomy" id="2502781"/>
    <lineage>
        <taxon>Bacteria</taxon>
        <taxon>Pseudomonadati</taxon>
        <taxon>Bacteroidota</taxon>
        <taxon>Cytophagia</taxon>
        <taxon>Cytophagales</taxon>
        <taxon>Hymenobacteraceae</taxon>
        <taxon>Hymenobacter</taxon>
    </lineage>
</organism>
<proteinExistence type="predicted"/>
<keyword evidence="3" id="KW-1185">Reference proteome</keyword>
<name>A0A5B7ZZJ1_9BACT</name>
<dbReference type="OrthoDB" id="880296at2"/>
<dbReference type="EMBL" id="CP040896">
    <property type="protein sequence ID" value="QDA60289.1"/>
    <property type="molecule type" value="Genomic_DNA"/>
</dbReference>
<feature type="chain" id="PRO_5022710757" evidence="1">
    <location>
        <begin position="21"/>
        <end position="180"/>
    </location>
</feature>
<gene>
    <name evidence="2" type="ORF">FHG12_09275</name>
</gene>
<evidence type="ECO:0000313" key="2">
    <source>
        <dbReference type="EMBL" id="QDA60289.1"/>
    </source>
</evidence>
<protein>
    <submittedName>
        <fullName evidence="2">Uncharacterized protein</fullName>
    </submittedName>
</protein>
<dbReference type="AlphaFoldDB" id="A0A5B7ZZJ1"/>
<dbReference type="RefSeq" id="WP_139515467.1">
    <property type="nucleotide sequence ID" value="NZ_CP040896.1"/>
</dbReference>
<feature type="signal peptide" evidence="1">
    <location>
        <begin position="1"/>
        <end position="20"/>
    </location>
</feature>
<accession>A0A5B7ZZJ1</accession>
<sequence length="180" mass="19957">MKNLVALLALLALSMQASQAKIGSGPHPAQGATASVQALDRKNGFGDATFGADISTFRNLRPESADAESETQYYSRTTDNLRIGNLKLTGISYGFYKNKLCYIQLRAMGDENCKAIHDLLTSQYGPGKQPKQTKNEWWHGKQVTMRYAEVPQGYATIYLASNDLIDQRMAQQKVTTFRLA</sequence>
<dbReference type="KEGG" id="hyj:FHG12_09275"/>
<keyword evidence="1" id="KW-0732">Signal</keyword>
<evidence type="ECO:0000256" key="1">
    <source>
        <dbReference type="SAM" id="SignalP"/>
    </source>
</evidence>